<sequence length="302" mass="35210">MDTGSLLPAAHHQNRPAHTVKNVEASLEAFISNPHISVHHAANLFELNKSTVNRTLQDHKFYQYKLQTCQKLFDEDRACRRQFAEDEIILIESDRDHLQNLFFSDEAHFHIYGGVNRQNYWYWNEENPSCYAEEPLYSPCVTVWAAIGEHGIIGPFFFEGNVNSGNYLQLLQNEFWPALHGLVHIDHARFMQDGTPPDWGRAVCEWLSENFGDRWMGRDLPSMPWPARSPDLTPIDFFFWGYVKSKVYTTPIRDLDELRERIVTAIKGITVKTRYKAILGYRQRLHRCLELDGEHVEITYAP</sequence>
<proteinExistence type="predicted"/>
<name>A0A914WR79_9BILA</name>
<dbReference type="Proteomes" id="UP000887566">
    <property type="component" value="Unplaced"/>
</dbReference>
<protein>
    <submittedName>
        <fullName evidence="2">Transposase</fullName>
    </submittedName>
</protein>
<dbReference type="Gene3D" id="3.30.420.10">
    <property type="entry name" value="Ribonuclease H-like superfamily/Ribonuclease H"/>
    <property type="match status" value="1"/>
</dbReference>
<accession>A0A914WR79</accession>
<keyword evidence="1" id="KW-1185">Reference proteome</keyword>
<reference evidence="2" key="1">
    <citation type="submission" date="2022-11" db="UniProtKB">
        <authorList>
            <consortium name="WormBaseParasite"/>
        </authorList>
    </citation>
    <scope>IDENTIFICATION</scope>
</reference>
<dbReference type="InterPro" id="IPR036397">
    <property type="entry name" value="RNaseH_sf"/>
</dbReference>
<dbReference type="WBParaSite" id="PSAMB.scaffold4955size21848.g25665.t1">
    <property type="protein sequence ID" value="PSAMB.scaffold4955size21848.g25665.t1"/>
    <property type="gene ID" value="PSAMB.scaffold4955size21848.g25665"/>
</dbReference>
<organism evidence="1 2">
    <name type="scientific">Plectus sambesii</name>
    <dbReference type="NCBI Taxonomy" id="2011161"/>
    <lineage>
        <taxon>Eukaryota</taxon>
        <taxon>Metazoa</taxon>
        <taxon>Ecdysozoa</taxon>
        <taxon>Nematoda</taxon>
        <taxon>Chromadorea</taxon>
        <taxon>Plectida</taxon>
        <taxon>Plectina</taxon>
        <taxon>Plectoidea</taxon>
        <taxon>Plectidae</taxon>
        <taxon>Plectus</taxon>
    </lineage>
</organism>
<dbReference type="PANTHER" id="PTHR47326">
    <property type="entry name" value="TRANSPOSABLE ELEMENT TC3 TRANSPOSASE-LIKE PROTEIN"/>
    <property type="match status" value="1"/>
</dbReference>
<dbReference type="AlphaFoldDB" id="A0A914WR79"/>
<dbReference type="GO" id="GO:0003676">
    <property type="term" value="F:nucleic acid binding"/>
    <property type="evidence" value="ECO:0007669"/>
    <property type="project" value="InterPro"/>
</dbReference>
<evidence type="ECO:0000313" key="1">
    <source>
        <dbReference type="Proteomes" id="UP000887566"/>
    </source>
</evidence>
<dbReference type="PANTHER" id="PTHR47326:SF1">
    <property type="entry name" value="HTH PSQ-TYPE DOMAIN-CONTAINING PROTEIN"/>
    <property type="match status" value="1"/>
</dbReference>
<evidence type="ECO:0000313" key="2">
    <source>
        <dbReference type="WBParaSite" id="PSAMB.scaffold4955size21848.g25665.t1"/>
    </source>
</evidence>